<evidence type="ECO:0000313" key="2">
    <source>
        <dbReference type="Proteomes" id="UP000192418"/>
    </source>
</evidence>
<dbReference type="Proteomes" id="UP000192418">
    <property type="component" value="Unassembled WGS sequence"/>
</dbReference>
<accession>A0A1W2E9K1</accession>
<gene>
    <name evidence="1" type="ORF">SAMN02746065_12732</name>
</gene>
<dbReference type="PANTHER" id="PTHR43293:SF3">
    <property type="entry name" value="CHOLESTEROL RING-CLEAVING HYDROLASE IPDB SUBUNIT"/>
    <property type="match status" value="1"/>
</dbReference>
<protein>
    <submittedName>
        <fullName evidence="1">Glutaconate CoA-transferase subunit A</fullName>
    </submittedName>
</protein>
<dbReference type="Pfam" id="PF01144">
    <property type="entry name" value="CoA_trans"/>
    <property type="match status" value="1"/>
</dbReference>
<dbReference type="InterPro" id="IPR037171">
    <property type="entry name" value="NagB/RpiA_transferase-like"/>
</dbReference>
<dbReference type="SMART" id="SM00882">
    <property type="entry name" value="CoA_trans"/>
    <property type="match status" value="1"/>
</dbReference>
<evidence type="ECO:0000313" key="1">
    <source>
        <dbReference type="EMBL" id="SMD06459.1"/>
    </source>
</evidence>
<sequence length="338" mass="38305">MLWTGLSPDEARTYLEEKDKSKRDKRMTMTEAVKRFVKDGDNIGVGGFVNSRQPVAIAHEIIRQGRKDLILSFQSAGLVPDYLLGAMALKPDHLSVQRMEFAYNGHEYAGTSSMLRYMTENEKIFIEDWTNFSMSARFKTASMGLPFMPIRSGQGGDIEKCNRSQVIECPFSKRDILLIPACHPDVGILHVQEADIYGNCRIKGQTFTCPEIAMASKNVIVTCEKLVDHQIIAMDPTRTSIPFFAVDAVVEIPFGCYPTVCHDVHYYDKIHLEHFKGLTDAFRKGDRESLAAYYDTYIFDVADTDEFIGKIPYKQLKYARQTESRSLELQTRLTPPAA</sequence>
<dbReference type="OrthoDB" id="9777193at2"/>
<dbReference type="EMBL" id="FWXY01000027">
    <property type="protein sequence ID" value="SMD06459.1"/>
    <property type="molecule type" value="Genomic_DNA"/>
</dbReference>
<organism evidence="1 2">
    <name type="scientific">Desulfocicer vacuolatum DSM 3385</name>
    <dbReference type="NCBI Taxonomy" id="1121400"/>
    <lineage>
        <taxon>Bacteria</taxon>
        <taxon>Pseudomonadati</taxon>
        <taxon>Thermodesulfobacteriota</taxon>
        <taxon>Desulfobacteria</taxon>
        <taxon>Desulfobacterales</taxon>
        <taxon>Desulfobacteraceae</taxon>
        <taxon>Desulfocicer</taxon>
    </lineage>
</organism>
<reference evidence="1 2" key="1">
    <citation type="submission" date="2017-04" db="EMBL/GenBank/DDBJ databases">
        <authorList>
            <person name="Afonso C.L."/>
            <person name="Miller P.J."/>
            <person name="Scott M.A."/>
            <person name="Spackman E."/>
            <person name="Goraichik I."/>
            <person name="Dimitrov K.M."/>
            <person name="Suarez D.L."/>
            <person name="Swayne D.E."/>
        </authorList>
    </citation>
    <scope>NUCLEOTIDE SEQUENCE [LARGE SCALE GENOMIC DNA]</scope>
    <source>
        <strain evidence="1 2">DSM 3385</strain>
    </source>
</reference>
<name>A0A1W2E9K1_9BACT</name>
<proteinExistence type="predicted"/>
<dbReference type="InterPro" id="IPR004165">
    <property type="entry name" value="CoA_trans_fam_I"/>
</dbReference>
<dbReference type="PANTHER" id="PTHR43293">
    <property type="entry name" value="ACETATE COA-TRANSFERASE YDIF"/>
    <property type="match status" value="1"/>
</dbReference>
<dbReference type="Gene3D" id="3.30.30.40">
    <property type="match status" value="1"/>
</dbReference>
<dbReference type="SUPFAM" id="SSF100950">
    <property type="entry name" value="NagB/RpiA/CoA transferase-like"/>
    <property type="match status" value="1"/>
</dbReference>
<keyword evidence="2" id="KW-1185">Reference proteome</keyword>
<dbReference type="STRING" id="1121400.SAMN02746065_12732"/>
<dbReference type="GO" id="GO:0008410">
    <property type="term" value="F:CoA-transferase activity"/>
    <property type="evidence" value="ECO:0007669"/>
    <property type="project" value="InterPro"/>
</dbReference>
<dbReference type="Gene3D" id="3.40.1080.10">
    <property type="entry name" value="Glutaconate Coenzyme A-transferase"/>
    <property type="match status" value="1"/>
</dbReference>
<dbReference type="AlphaFoldDB" id="A0A1W2E9K1"/>
<keyword evidence="1" id="KW-0808">Transferase</keyword>